<keyword evidence="3" id="KW-0637">Prenyltransferase</keyword>
<protein>
    <recommendedName>
        <fullName evidence="9">Prenyltransferase alpha-alpha toroid domain-containing protein</fullName>
    </recommendedName>
</protein>
<keyword evidence="5" id="KW-0479">Metal-binding</keyword>
<feature type="compositionally biased region" description="Basic and acidic residues" evidence="8">
    <location>
        <begin position="275"/>
        <end position="289"/>
    </location>
</feature>
<feature type="domain" description="Prenyltransferase alpha-alpha toroid" evidence="9">
    <location>
        <begin position="9"/>
        <end position="413"/>
    </location>
</feature>
<dbReference type="Proteomes" id="UP000019484">
    <property type="component" value="Unassembled WGS sequence"/>
</dbReference>
<gene>
    <name evidence="10" type="ORF">A1O1_01055</name>
</gene>
<dbReference type="STRING" id="1182541.W9Z1W9"/>
<dbReference type="OrthoDB" id="24893at2759"/>
<comment type="similarity">
    <text evidence="2">Belongs to the protein prenyltransferase subunit beta family.</text>
</comment>
<evidence type="ECO:0000256" key="7">
    <source>
        <dbReference type="ARBA" id="ARBA00022833"/>
    </source>
</evidence>
<proteinExistence type="inferred from homology"/>
<reference evidence="10 11" key="1">
    <citation type="submission" date="2013-03" db="EMBL/GenBank/DDBJ databases">
        <title>The Genome Sequence of Capronia coronata CBS 617.96.</title>
        <authorList>
            <consortium name="The Broad Institute Genomics Platform"/>
            <person name="Cuomo C."/>
            <person name="de Hoog S."/>
            <person name="Gorbushina A."/>
            <person name="Walker B."/>
            <person name="Young S.K."/>
            <person name="Zeng Q."/>
            <person name="Gargeya S."/>
            <person name="Fitzgerald M."/>
            <person name="Haas B."/>
            <person name="Abouelleil A."/>
            <person name="Allen A.W."/>
            <person name="Alvarado L."/>
            <person name="Arachchi H.M."/>
            <person name="Berlin A.M."/>
            <person name="Chapman S.B."/>
            <person name="Gainer-Dewar J."/>
            <person name="Goldberg J."/>
            <person name="Griggs A."/>
            <person name="Gujja S."/>
            <person name="Hansen M."/>
            <person name="Howarth C."/>
            <person name="Imamovic A."/>
            <person name="Ireland A."/>
            <person name="Larimer J."/>
            <person name="McCowan C."/>
            <person name="Murphy C."/>
            <person name="Pearson M."/>
            <person name="Poon T.W."/>
            <person name="Priest M."/>
            <person name="Roberts A."/>
            <person name="Saif S."/>
            <person name="Shea T."/>
            <person name="Sisk P."/>
            <person name="Sykes S."/>
            <person name="Wortman J."/>
            <person name="Nusbaum C."/>
            <person name="Birren B."/>
        </authorList>
    </citation>
    <scope>NUCLEOTIDE SEQUENCE [LARGE SCALE GENOMIC DNA]</scope>
    <source>
        <strain evidence="10 11">CBS 617.96</strain>
    </source>
</reference>
<dbReference type="eggNOG" id="KOG0367">
    <property type="taxonomic scope" value="Eukaryota"/>
</dbReference>
<feature type="region of interest" description="Disordered" evidence="8">
    <location>
        <begin position="260"/>
        <end position="289"/>
    </location>
</feature>
<sequence>MIPEKRTQLDRERHIKYWKRCSQLLPEPYTSGEASRMSFGFFIVAALDLLGALEKVTTPDERQSWIEWIYTCQVPHTGGFRGFTGTMLGGMRSPQNWHWDPANLPNTYFALATLVILGDDLQRVQRRQCIAWVRSLQRKNGSFGEFLGENNDVEGADDPRLCLCAVGTLKILQADEQDLEIDETKLQQFIANCQSYEGGIGQAPLLEAHSGLNYCGIATLSFLGLLHSPVVSIREVASQAGLDVPSCVCWMLDRQTTWIDDAGDDSSDEEDETERQEHTPREAEPEKELLDLPSLMDGLSTDEAAAGFCGRCGKMADTCYCFWNVGALAILQQHHLVDIEAVRRYLLEHVSHLIGGFGKAPGELPGVLNHIAELSSKGDVLTTMQDLLHSYLGLATLAIYNEPGLKEYDPTFCFSKEAVEKIQNASWRRY</sequence>
<comment type="cofactor">
    <cofactor evidence="1">
        <name>Zn(2+)</name>
        <dbReference type="ChEBI" id="CHEBI:29105"/>
    </cofactor>
</comment>
<dbReference type="InterPro" id="IPR045089">
    <property type="entry name" value="PGGT1B-like"/>
</dbReference>
<dbReference type="PANTHER" id="PTHR11774">
    <property type="entry name" value="GERANYLGERANYL TRANSFERASE TYPE BETA SUBUNIT"/>
    <property type="match status" value="1"/>
</dbReference>
<dbReference type="GO" id="GO:0005953">
    <property type="term" value="C:CAAX-protein geranylgeranyltransferase complex"/>
    <property type="evidence" value="ECO:0007669"/>
    <property type="project" value="TreeGrafter"/>
</dbReference>
<dbReference type="Gene3D" id="1.50.10.20">
    <property type="match status" value="1"/>
</dbReference>
<dbReference type="EMBL" id="AMWN01000001">
    <property type="protein sequence ID" value="EXJ95930.1"/>
    <property type="molecule type" value="Genomic_DNA"/>
</dbReference>
<evidence type="ECO:0000313" key="11">
    <source>
        <dbReference type="Proteomes" id="UP000019484"/>
    </source>
</evidence>
<dbReference type="HOGENOM" id="CLU_028946_2_0_1"/>
<dbReference type="GO" id="GO:0004662">
    <property type="term" value="F:CAAX-protein geranylgeranyltransferase activity"/>
    <property type="evidence" value="ECO:0007669"/>
    <property type="project" value="TreeGrafter"/>
</dbReference>
<dbReference type="SUPFAM" id="SSF48239">
    <property type="entry name" value="Terpenoid cyclases/Protein prenyltransferases"/>
    <property type="match status" value="1"/>
</dbReference>
<keyword evidence="7" id="KW-0862">Zinc</keyword>
<dbReference type="Pfam" id="PF00432">
    <property type="entry name" value="Prenyltrans"/>
    <property type="match status" value="1"/>
</dbReference>
<dbReference type="InterPro" id="IPR008930">
    <property type="entry name" value="Terpenoid_cyclase/PrenylTrfase"/>
</dbReference>
<comment type="caution">
    <text evidence="10">The sequence shown here is derived from an EMBL/GenBank/DDBJ whole genome shotgun (WGS) entry which is preliminary data.</text>
</comment>
<name>W9Z1W9_9EURO</name>
<evidence type="ECO:0000259" key="9">
    <source>
        <dbReference type="Pfam" id="PF00432"/>
    </source>
</evidence>
<keyword evidence="6" id="KW-0677">Repeat</keyword>
<keyword evidence="4" id="KW-0808">Transferase</keyword>
<evidence type="ECO:0000256" key="8">
    <source>
        <dbReference type="SAM" id="MobiDB-lite"/>
    </source>
</evidence>
<dbReference type="GeneID" id="19155958"/>
<evidence type="ECO:0000256" key="1">
    <source>
        <dbReference type="ARBA" id="ARBA00001947"/>
    </source>
</evidence>
<keyword evidence="11" id="KW-1185">Reference proteome</keyword>
<evidence type="ECO:0000256" key="4">
    <source>
        <dbReference type="ARBA" id="ARBA00022679"/>
    </source>
</evidence>
<dbReference type="GO" id="GO:0046872">
    <property type="term" value="F:metal ion binding"/>
    <property type="evidence" value="ECO:0007669"/>
    <property type="project" value="UniProtKB-KW"/>
</dbReference>
<dbReference type="InterPro" id="IPR001330">
    <property type="entry name" value="Prenyltrans"/>
</dbReference>
<dbReference type="PANTHER" id="PTHR11774:SF4">
    <property type="entry name" value="GERANYLGERANYL TRANSFERASE TYPE-1 SUBUNIT BETA"/>
    <property type="match status" value="1"/>
</dbReference>
<evidence type="ECO:0000256" key="5">
    <source>
        <dbReference type="ARBA" id="ARBA00022723"/>
    </source>
</evidence>
<accession>W9Z1W9</accession>
<evidence type="ECO:0000313" key="10">
    <source>
        <dbReference type="EMBL" id="EXJ95930.1"/>
    </source>
</evidence>
<evidence type="ECO:0000256" key="3">
    <source>
        <dbReference type="ARBA" id="ARBA00022602"/>
    </source>
</evidence>
<dbReference type="RefSeq" id="XP_007720159.1">
    <property type="nucleotide sequence ID" value="XM_007721969.1"/>
</dbReference>
<evidence type="ECO:0000256" key="2">
    <source>
        <dbReference type="ARBA" id="ARBA00010497"/>
    </source>
</evidence>
<feature type="compositionally biased region" description="Acidic residues" evidence="8">
    <location>
        <begin position="261"/>
        <end position="274"/>
    </location>
</feature>
<organism evidence="10 11">
    <name type="scientific">Capronia coronata CBS 617.96</name>
    <dbReference type="NCBI Taxonomy" id="1182541"/>
    <lineage>
        <taxon>Eukaryota</taxon>
        <taxon>Fungi</taxon>
        <taxon>Dikarya</taxon>
        <taxon>Ascomycota</taxon>
        <taxon>Pezizomycotina</taxon>
        <taxon>Eurotiomycetes</taxon>
        <taxon>Chaetothyriomycetidae</taxon>
        <taxon>Chaetothyriales</taxon>
        <taxon>Herpotrichiellaceae</taxon>
        <taxon>Capronia</taxon>
    </lineage>
</organism>
<evidence type="ECO:0000256" key="6">
    <source>
        <dbReference type="ARBA" id="ARBA00022737"/>
    </source>
</evidence>
<dbReference type="AlphaFoldDB" id="W9Z1W9"/>